<dbReference type="RefSeq" id="WP_301856557.1">
    <property type="nucleotide sequence ID" value="NZ_JAUJWU010000002.1"/>
</dbReference>
<evidence type="ECO:0000313" key="1">
    <source>
        <dbReference type="EMBL" id="MDN7245945.1"/>
    </source>
</evidence>
<evidence type="ECO:0000313" key="2">
    <source>
        <dbReference type="Proteomes" id="UP001172142"/>
    </source>
</evidence>
<comment type="caution">
    <text evidence="1">The sequence shown here is derived from an EMBL/GenBank/DDBJ whole genome shotgun (WGS) entry which is preliminary data.</text>
</comment>
<keyword evidence="2" id="KW-1185">Reference proteome</keyword>
<gene>
    <name evidence="1" type="ORF">QWY13_10550</name>
</gene>
<sequence>MKIVEKPIDKGVKWMLFAGEKRKKWLPELSMITFGESMSVEDSSMITFYTSMITQVIL</sequence>
<dbReference type="EMBL" id="JAUJWU010000002">
    <property type="protein sequence ID" value="MDN7245945.1"/>
    <property type="molecule type" value="Genomic_DNA"/>
</dbReference>
<name>A0ABT8NEM2_9BACL</name>
<accession>A0ABT8NEM2</accession>
<proteinExistence type="predicted"/>
<reference evidence="1 2" key="1">
    <citation type="submission" date="2023-07" db="EMBL/GenBank/DDBJ databases">
        <title>Novel species in genus Planococcus.</title>
        <authorList>
            <person name="Ning S."/>
        </authorList>
    </citation>
    <scope>NUCLEOTIDE SEQUENCE [LARGE SCALE GENOMIC DNA]</scope>
    <source>
        <strain evidence="1 2">N017</strain>
    </source>
</reference>
<organism evidence="1 2">
    <name type="scientific">Planococcus shenhongbingii</name>
    <dbReference type="NCBI Taxonomy" id="3058398"/>
    <lineage>
        <taxon>Bacteria</taxon>
        <taxon>Bacillati</taxon>
        <taxon>Bacillota</taxon>
        <taxon>Bacilli</taxon>
        <taxon>Bacillales</taxon>
        <taxon>Caryophanaceae</taxon>
        <taxon>Planococcus</taxon>
    </lineage>
</organism>
<dbReference type="Proteomes" id="UP001172142">
    <property type="component" value="Unassembled WGS sequence"/>
</dbReference>
<protein>
    <submittedName>
        <fullName evidence="1">Uncharacterized protein</fullName>
    </submittedName>
</protein>